<proteinExistence type="predicted"/>
<dbReference type="EMBL" id="CP101751">
    <property type="protein sequence ID" value="UUC45229.1"/>
    <property type="molecule type" value="Genomic_DNA"/>
</dbReference>
<keyword evidence="1" id="KW-0472">Membrane</keyword>
<evidence type="ECO:0000313" key="2">
    <source>
        <dbReference type="EMBL" id="UUC45229.1"/>
    </source>
</evidence>
<accession>A0ABY5IV73</accession>
<evidence type="ECO:0000313" key="3">
    <source>
        <dbReference type="Proteomes" id="UP001059844"/>
    </source>
</evidence>
<evidence type="ECO:0000256" key="1">
    <source>
        <dbReference type="SAM" id="Phobius"/>
    </source>
</evidence>
<dbReference type="RefSeq" id="WP_256550921.1">
    <property type="nucleotide sequence ID" value="NZ_CP101751.1"/>
</dbReference>
<name>A0ABY5IV73_9FLAO</name>
<sequence length="75" mass="8899">MNFFKLKSTWTNAEFIPLKLCIAAAYLIIGTYFHAFFEHYYFLLGIIFGITMIWCVALWLRKMKQDNPPSDQDKL</sequence>
<keyword evidence="1" id="KW-0812">Transmembrane</keyword>
<organism evidence="2 3">
    <name type="scientific">Flavobacterium cerinum</name>
    <dbReference type="NCBI Taxonomy" id="2502784"/>
    <lineage>
        <taxon>Bacteria</taxon>
        <taxon>Pseudomonadati</taxon>
        <taxon>Bacteroidota</taxon>
        <taxon>Flavobacteriia</taxon>
        <taxon>Flavobacteriales</taxon>
        <taxon>Flavobacteriaceae</taxon>
        <taxon>Flavobacterium</taxon>
    </lineage>
</organism>
<gene>
    <name evidence="2" type="ORF">NOX80_16585</name>
</gene>
<reference evidence="2" key="1">
    <citation type="submission" date="2022-07" db="EMBL/GenBank/DDBJ databases">
        <title>Isolation, identification, and degradation of a PFOSA degrading strain from sewage treatment plant.</title>
        <authorList>
            <person name="Zhang L."/>
            <person name="Huo Y."/>
        </authorList>
    </citation>
    <scope>NUCLEOTIDE SEQUENCE</scope>
    <source>
        <strain evidence="2">C1</strain>
    </source>
</reference>
<keyword evidence="3" id="KW-1185">Reference proteome</keyword>
<feature type="transmembrane region" description="Helical" evidence="1">
    <location>
        <begin position="12"/>
        <end position="33"/>
    </location>
</feature>
<keyword evidence="1" id="KW-1133">Transmembrane helix</keyword>
<dbReference type="Proteomes" id="UP001059844">
    <property type="component" value="Chromosome"/>
</dbReference>
<protein>
    <submittedName>
        <fullName evidence="2">Uncharacterized protein</fullName>
    </submittedName>
</protein>
<feature type="transmembrane region" description="Helical" evidence="1">
    <location>
        <begin position="39"/>
        <end position="60"/>
    </location>
</feature>